<proteinExistence type="predicted"/>
<reference evidence="1" key="2">
    <citation type="submission" date="2023-06" db="EMBL/GenBank/DDBJ databases">
        <authorList>
            <person name="Swenson N.G."/>
            <person name="Wegrzyn J.L."/>
            <person name="Mcevoy S.L."/>
        </authorList>
    </citation>
    <scope>NUCLEOTIDE SEQUENCE</scope>
    <source>
        <strain evidence="1">NS2018</strain>
        <tissue evidence="1">Leaf</tissue>
    </source>
</reference>
<dbReference type="Proteomes" id="UP001168877">
    <property type="component" value="Unassembled WGS sequence"/>
</dbReference>
<evidence type="ECO:0000313" key="1">
    <source>
        <dbReference type="EMBL" id="KAK0604669.1"/>
    </source>
</evidence>
<comment type="caution">
    <text evidence="1">The sequence shown here is derived from an EMBL/GenBank/DDBJ whole genome shotgun (WGS) entry which is preliminary data.</text>
</comment>
<accession>A0AA39T870</accession>
<name>A0AA39T870_ACESA</name>
<reference evidence="1" key="1">
    <citation type="journal article" date="2022" name="Plant J.">
        <title>Strategies of tolerance reflected in two North American maple genomes.</title>
        <authorList>
            <person name="McEvoy S.L."/>
            <person name="Sezen U.U."/>
            <person name="Trouern-Trend A."/>
            <person name="McMahon S.M."/>
            <person name="Schaberg P.G."/>
            <person name="Yang J."/>
            <person name="Wegrzyn J.L."/>
            <person name="Swenson N.G."/>
        </authorList>
    </citation>
    <scope>NUCLEOTIDE SEQUENCE</scope>
    <source>
        <strain evidence="1">NS2018</strain>
    </source>
</reference>
<gene>
    <name evidence="1" type="ORF">LWI29_018071</name>
</gene>
<keyword evidence="2" id="KW-1185">Reference proteome</keyword>
<protein>
    <submittedName>
        <fullName evidence="1">Uncharacterized protein</fullName>
    </submittedName>
</protein>
<sequence>MQFSSAKQLSSTNTIQLVRGIQVAIATQLIESYSVMHLGQLFRINGTQGEQKKNRCVKWSLSEEVAKVIEVGVALGVNFNGSEDCAAKEIRHRESEDVVRKRKECGESTRRLEEDLDKIEKRAVSEGWTKDLRRARGECLMKIWKNIWKEEQKRKQCSRVKWLKERDRNTRYFHLMANVRKKINSIGDIVIDGCRYVGSVQVKDDVLRFFGNHFAKQDWQRPKIGDI</sequence>
<organism evidence="1 2">
    <name type="scientific">Acer saccharum</name>
    <name type="common">Sugar maple</name>
    <dbReference type="NCBI Taxonomy" id="4024"/>
    <lineage>
        <taxon>Eukaryota</taxon>
        <taxon>Viridiplantae</taxon>
        <taxon>Streptophyta</taxon>
        <taxon>Embryophyta</taxon>
        <taxon>Tracheophyta</taxon>
        <taxon>Spermatophyta</taxon>
        <taxon>Magnoliopsida</taxon>
        <taxon>eudicotyledons</taxon>
        <taxon>Gunneridae</taxon>
        <taxon>Pentapetalae</taxon>
        <taxon>rosids</taxon>
        <taxon>malvids</taxon>
        <taxon>Sapindales</taxon>
        <taxon>Sapindaceae</taxon>
        <taxon>Hippocastanoideae</taxon>
        <taxon>Acereae</taxon>
        <taxon>Acer</taxon>
    </lineage>
</organism>
<dbReference type="AlphaFoldDB" id="A0AA39T870"/>
<dbReference type="EMBL" id="JAUESC010000002">
    <property type="protein sequence ID" value="KAK0604669.1"/>
    <property type="molecule type" value="Genomic_DNA"/>
</dbReference>
<evidence type="ECO:0000313" key="2">
    <source>
        <dbReference type="Proteomes" id="UP001168877"/>
    </source>
</evidence>